<evidence type="ECO:0000313" key="1">
    <source>
        <dbReference type="EMBL" id="CAG6392748.1"/>
    </source>
</evidence>
<dbReference type="Proteomes" id="UP001152519">
    <property type="component" value="Unassembled WGS sequence"/>
</dbReference>
<keyword evidence="1" id="KW-0269">Exonuclease</keyword>
<dbReference type="AlphaFoldDB" id="A0A9W4DNA5"/>
<keyword evidence="1" id="KW-0378">Hydrolase</keyword>
<comment type="caution">
    <text evidence="1">The sequence shown here is derived from an EMBL/GenBank/DDBJ whole genome shotgun (WGS) entry which is preliminary data.</text>
</comment>
<sequence>MTDRPDPLASAIHTALSQPEPSGAECYLCGNQAGPWLPDPSGTTWPSGARMLICSRRCLNEPTETTEHAAAKDTRTAGESTLSSDLLAAIRDAVHLPLPSTADVDDHAWQQLMHRRLIDLHAVLSVALHPDYVASLDPAALAADIRARTAAAPVTYTLWQPAALGGGEGQ</sequence>
<accession>A0A9W4DNA5</accession>
<dbReference type="EMBL" id="CAJSLV010000046">
    <property type="protein sequence ID" value="CAG6392748.1"/>
    <property type="molecule type" value="Genomic_DNA"/>
</dbReference>
<keyword evidence="2" id="KW-1185">Reference proteome</keyword>
<organism evidence="1 2">
    <name type="scientific">Actinacidiphila cocklensis</name>
    <dbReference type="NCBI Taxonomy" id="887465"/>
    <lineage>
        <taxon>Bacteria</taxon>
        <taxon>Bacillati</taxon>
        <taxon>Actinomycetota</taxon>
        <taxon>Actinomycetes</taxon>
        <taxon>Kitasatosporales</taxon>
        <taxon>Streptomycetaceae</taxon>
        <taxon>Actinacidiphila</taxon>
    </lineage>
</organism>
<evidence type="ECO:0000313" key="2">
    <source>
        <dbReference type="Proteomes" id="UP001152519"/>
    </source>
</evidence>
<proteinExistence type="predicted"/>
<dbReference type="GO" id="GO:0004527">
    <property type="term" value="F:exonuclease activity"/>
    <property type="evidence" value="ECO:0007669"/>
    <property type="project" value="UniProtKB-KW"/>
</dbReference>
<protein>
    <submittedName>
        <fullName evidence="1">Exonuclease SbcC</fullName>
    </submittedName>
</protein>
<name>A0A9W4DNA5_9ACTN</name>
<reference evidence="1" key="1">
    <citation type="submission" date="2021-05" db="EMBL/GenBank/DDBJ databases">
        <authorList>
            <person name="Arsene-Ploetze F."/>
        </authorList>
    </citation>
    <scope>NUCLEOTIDE SEQUENCE</scope>
    <source>
        <strain evidence="1">DSM 42138</strain>
    </source>
</reference>
<gene>
    <name evidence="1" type="ORF">SCOCK_180125</name>
</gene>
<keyword evidence="1" id="KW-0540">Nuclease</keyword>
<dbReference type="RefSeq" id="WP_251487657.1">
    <property type="nucleotide sequence ID" value="NZ_CAJSLV010000046.1"/>
</dbReference>